<dbReference type="InterPro" id="IPR003776">
    <property type="entry name" value="YcaO-like_dom"/>
</dbReference>
<feature type="non-terminal residue" evidence="2">
    <location>
        <position position="175"/>
    </location>
</feature>
<comment type="caution">
    <text evidence="2">The sequence shown here is derived from an EMBL/GenBank/DDBJ whole genome shotgun (WGS) entry which is preliminary data.</text>
</comment>
<dbReference type="AlphaFoldDB" id="X1H2D6"/>
<dbReference type="PANTHER" id="PTHR37809:SF1">
    <property type="entry name" value="RIBOSOMAL PROTEIN S12 METHYLTHIOTRANSFERASE ACCESSORY FACTOR YCAO"/>
    <property type="match status" value="1"/>
</dbReference>
<reference evidence="2" key="1">
    <citation type="journal article" date="2014" name="Front. Microbiol.">
        <title>High frequency of phylogenetically diverse reductive dehalogenase-homologous genes in deep subseafloor sedimentary metagenomes.</title>
        <authorList>
            <person name="Kawai M."/>
            <person name="Futagami T."/>
            <person name="Toyoda A."/>
            <person name="Takaki Y."/>
            <person name="Nishi S."/>
            <person name="Hori S."/>
            <person name="Arai W."/>
            <person name="Tsubouchi T."/>
            <person name="Morono Y."/>
            <person name="Uchiyama I."/>
            <person name="Ito T."/>
            <person name="Fujiyama A."/>
            <person name="Inagaki F."/>
            <person name="Takami H."/>
        </authorList>
    </citation>
    <scope>NUCLEOTIDE SEQUENCE</scope>
    <source>
        <strain evidence="2">Expedition CK06-06</strain>
    </source>
</reference>
<organism evidence="2">
    <name type="scientific">marine sediment metagenome</name>
    <dbReference type="NCBI Taxonomy" id="412755"/>
    <lineage>
        <taxon>unclassified sequences</taxon>
        <taxon>metagenomes</taxon>
        <taxon>ecological metagenomes</taxon>
    </lineage>
</organism>
<dbReference type="Pfam" id="PF02624">
    <property type="entry name" value="YcaO"/>
    <property type="match status" value="1"/>
</dbReference>
<dbReference type="EMBL" id="BARU01034417">
    <property type="protein sequence ID" value="GAH63572.1"/>
    <property type="molecule type" value="Genomic_DNA"/>
</dbReference>
<proteinExistence type="predicted"/>
<evidence type="ECO:0000313" key="2">
    <source>
        <dbReference type="EMBL" id="GAH63572.1"/>
    </source>
</evidence>
<gene>
    <name evidence="2" type="ORF">S03H2_54032</name>
</gene>
<sequence>MDKIESNIVLEGSSKCPDSELGKVLAPGETLRNVKEVLKQVGLRLVKQTSRVDSHRFDIPVFVCVAGEDNNATQRQSMGKGSSPEQAEASALMELIERFSYANFPRPGDFLKATYDNVDDKSIPFDYFFFVPNKEAPVPEENKTRFAELPFSWVPAYSLQQERDFLIPYEWFADI</sequence>
<feature type="domain" description="YcaO" evidence="1">
    <location>
        <begin position="79"/>
        <end position="175"/>
    </location>
</feature>
<dbReference type="PANTHER" id="PTHR37809">
    <property type="entry name" value="RIBOSOMAL PROTEIN S12 METHYLTHIOTRANSFERASE ACCESSORY FACTOR YCAO"/>
    <property type="match status" value="1"/>
</dbReference>
<name>X1H2D6_9ZZZZ</name>
<accession>X1H2D6</accession>
<evidence type="ECO:0000259" key="1">
    <source>
        <dbReference type="PROSITE" id="PS51664"/>
    </source>
</evidence>
<protein>
    <recommendedName>
        <fullName evidence="1">YcaO domain-containing protein</fullName>
    </recommendedName>
</protein>
<dbReference type="PROSITE" id="PS51664">
    <property type="entry name" value="YCAO"/>
    <property type="match status" value="1"/>
</dbReference>